<feature type="region of interest" description="Disordered" evidence="1">
    <location>
        <begin position="104"/>
        <end position="343"/>
    </location>
</feature>
<accession>A0A1D2N783</accession>
<sequence>MGKLLVLTSCCFLLAASQSSYPEHLETNLLSFREEPKAGHIEAFQDHYVKQIFAKLLRRRLPNMPETVEPIKVENPESDDIEEPTSSGSVPEVMLLHSQLQNKLGWGSDDSGGNRNRIVVLNNPPNGFNQNQPSQSYGGPPPPPPQNGQSYGPPPPLRNNQNNQYGPPPNQNNQYGPPPNQKNQYGPPPNQNNQYGPPPNQKNQYGPPPNQNNQYGPPPNQNNQYGPPPNQNNQEFGPPTPVRQINQEYGGPPPPPPPQDSFQNNNGQQGYQPNQEYGAPQGNGGGNQNDLRVNQGNFGGYIQNSDNKGSLNQQSAALGQFSDNAPAPPQLPPTEIELPSPPERKTLVYVLVKKPQKQPEIRIRKPAPTQVSKPEVYFVKYKTPNQGGNNSPIENEAQELLSQVGGGDIGVGRFNGGYSDAVSMEPQSLQEAGRIAEPAGKTRESVGYPNTEYRAPPSMLNPNQEPMSISVYDRVRNGVPASSGGTASASTRAQQPQQGSHYRAPGSQPFDFPSGKMVSGRYIGMTSLTSNSLSNQYYA</sequence>
<feature type="compositionally biased region" description="Low complexity" evidence="1">
    <location>
        <begin position="263"/>
        <end position="275"/>
    </location>
</feature>
<feature type="compositionally biased region" description="Pro residues" evidence="1">
    <location>
        <begin position="139"/>
        <end position="157"/>
    </location>
</feature>
<feature type="compositionally biased region" description="Pro residues" evidence="1">
    <location>
        <begin position="166"/>
        <end position="230"/>
    </location>
</feature>
<keyword evidence="2" id="KW-0732">Signal</keyword>
<dbReference type="GO" id="GO:0040003">
    <property type="term" value="P:chitin-based cuticle development"/>
    <property type="evidence" value="ECO:0007669"/>
    <property type="project" value="TreeGrafter"/>
</dbReference>
<feature type="region of interest" description="Disordered" evidence="1">
    <location>
        <begin position="442"/>
        <end position="464"/>
    </location>
</feature>
<dbReference type="GO" id="GO:0062129">
    <property type="term" value="C:chitin-based extracellular matrix"/>
    <property type="evidence" value="ECO:0007669"/>
    <property type="project" value="TreeGrafter"/>
</dbReference>
<dbReference type="Proteomes" id="UP000094527">
    <property type="component" value="Unassembled WGS sequence"/>
</dbReference>
<proteinExistence type="predicted"/>
<organism evidence="4 5">
    <name type="scientific">Orchesella cincta</name>
    <name type="common">Springtail</name>
    <name type="synonym">Podura cincta</name>
    <dbReference type="NCBI Taxonomy" id="48709"/>
    <lineage>
        <taxon>Eukaryota</taxon>
        <taxon>Metazoa</taxon>
        <taxon>Ecdysozoa</taxon>
        <taxon>Arthropoda</taxon>
        <taxon>Hexapoda</taxon>
        <taxon>Collembola</taxon>
        <taxon>Entomobryomorpha</taxon>
        <taxon>Entomobryoidea</taxon>
        <taxon>Orchesellidae</taxon>
        <taxon>Orchesellinae</taxon>
        <taxon>Orchesella</taxon>
    </lineage>
</organism>
<evidence type="ECO:0000259" key="3">
    <source>
        <dbReference type="SMART" id="SM00690"/>
    </source>
</evidence>
<dbReference type="Pfam" id="PF03103">
    <property type="entry name" value="DUF243"/>
    <property type="match status" value="1"/>
</dbReference>
<evidence type="ECO:0000256" key="1">
    <source>
        <dbReference type="SAM" id="MobiDB-lite"/>
    </source>
</evidence>
<reference evidence="4 5" key="1">
    <citation type="journal article" date="2016" name="Genome Biol. Evol.">
        <title>Gene Family Evolution Reflects Adaptation to Soil Environmental Stressors in the Genome of the Collembolan Orchesella cincta.</title>
        <authorList>
            <person name="Faddeeva-Vakhrusheva A."/>
            <person name="Derks M.F."/>
            <person name="Anvar S.Y."/>
            <person name="Agamennone V."/>
            <person name="Suring W."/>
            <person name="Smit S."/>
            <person name="van Straalen N.M."/>
            <person name="Roelofs D."/>
        </authorList>
    </citation>
    <scope>NUCLEOTIDE SEQUENCE [LARGE SCALE GENOMIC DNA]</scope>
    <source>
        <tissue evidence="4">Mixed pool</tissue>
    </source>
</reference>
<evidence type="ECO:0000256" key="2">
    <source>
        <dbReference type="SAM" id="SignalP"/>
    </source>
</evidence>
<comment type="caution">
    <text evidence="4">The sequence shown here is derived from an EMBL/GenBank/DDBJ whole genome shotgun (WGS) entry which is preliminary data.</text>
</comment>
<feature type="domain" description="DUF243" evidence="3">
    <location>
        <begin position="301"/>
        <end position="384"/>
    </location>
</feature>
<feature type="compositionally biased region" description="Polar residues" evidence="1">
    <location>
        <begin position="290"/>
        <end position="323"/>
    </location>
</feature>
<feature type="region of interest" description="Disordered" evidence="1">
    <location>
        <begin position="68"/>
        <end position="90"/>
    </location>
</feature>
<feature type="signal peptide" evidence="2">
    <location>
        <begin position="1"/>
        <end position="19"/>
    </location>
</feature>
<name>A0A1D2N783_ORCCI</name>
<dbReference type="AlphaFoldDB" id="A0A1D2N783"/>
<gene>
    <name evidence="4" type="ORF">Ocin01_05564</name>
</gene>
<dbReference type="PANTHER" id="PTHR31927">
    <property type="entry name" value="FI07246P-RELATED-RELATED"/>
    <property type="match status" value="1"/>
</dbReference>
<protein>
    <recommendedName>
        <fullName evidence="3">DUF243 domain-containing protein</fullName>
    </recommendedName>
</protein>
<keyword evidence="5" id="KW-1185">Reference proteome</keyword>
<dbReference type="OMA" id="PYSHEHI"/>
<dbReference type="EMBL" id="LJIJ01000170">
    <property type="protein sequence ID" value="ODN01129.1"/>
    <property type="molecule type" value="Genomic_DNA"/>
</dbReference>
<dbReference type="SMART" id="SM00690">
    <property type="entry name" value="DM5"/>
    <property type="match status" value="1"/>
</dbReference>
<dbReference type="InterPro" id="IPR004145">
    <property type="entry name" value="DUF243"/>
</dbReference>
<feature type="chain" id="PRO_5008905147" description="DUF243 domain-containing protein" evidence="2">
    <location>
        <begin position="20"/>
        <end position="539"/>
    </location>
</feature>
<evidence type="ECO:0000313" key="4">
    <source>
        <dbReference type="EMBL" id="ODN01129.1"/>
    </source>
</evidence>
<evidence type="ECO:0000313" key="5">
    <source>
        <dbReference type="Proteomes" id="UP000094527"/>
    </source>
</evidence>
<feature type="region of interest" description="Disordered" evidence="1">
    <location>
        <begin position="476"/>
        <end position="513"/>
    </location>
</feature>
<feature type="compositionally biased region" description="Low complexity" evidence="1">
    <location>
        <begin position="481"/>
        <end position="493"/>
    </location>
</feature>
<dbReference type="GO" id="GO:0008010">
    <property type="term" value="F:structural constituent of chitin-based larval cuticle"/>
    <property type="evidence" value="ECO:0007669"/>
    <property type="project" value="TreeGrafter"/>
</dbReference>
<feature type="compositionally biased region" description="Low complexity" evidence="1">
    <location>
        <begin position="122"/>
        <end position="138"/>
    </location>
</feature>